<protein>
    <submittedName>
        <fullName evidence="1">Uncharacterized protein</fullName>
    </submittedName>
</protein>
<organism evidence="1 2">
    <name type="scientific">Stylosanthes scabra</name>
    <dbReference type="NCBI Taxonomy" id="79078"/>
    <lineage>
        <taxon>Eukaryota</taxon>
        <taxon>Viridiplantae</taxon>
        <taxon>Streptophyta</taxon>
        <taxon>Embryophyta</taxon>
        <taxon>Tracheophyta</taxon>
        <taxon>Spermatophyta</taxon>
        <taxon>Magnoliopsida</taxon>
        <taxon>eudicotyledons</taxon>
        <taxon>Gunneridae</taxon>
        <taxon>Pentapetalae</taxon>
        <taxon>rosids</taxon>
        <taxon>fabids</taxon>
        <taxon>Fabales</taxon>
        <taxon>Fabaceae</taxon>
        <taxon>Papilionoideae</taxon>
        <taxon>50 kb inversion clade</taxon>
        <taxon>dalbergioids sensu lato</taxon>
        <taxon>Dalbergieae</taxon>
        <taxon>Pterocarpus clade</taxon>
        <taxon>Stylosanthes</taxon>
    </lineage>
</organism>
<evidence type="ECO:0000313" key="2">
    <source>
        <dbReference type="Proteomes" id="UP001341840"/>
    </source>
</evidence>
<keyword evidence="2" id="KW-1185">Reference proteome</keyword>
<name>A0ABU6YEF1_9FABA</name>
<accession>A0ABU6YEF1</accession>
<proteinExistence type="predicted"/>
<sequence length="200" mass="22575">MPSYMNNLPNFMCKRLNKSKGRSMMFFPLISVTPPGLLGSGSINNYTVCLMHEKDSHGTPMVKLFAFLVNHHNGRIALYENLYVCFEGIQPKYHGSARFNLVDLGNGKLCAILCTKKFGRGPNYSFSVMLSISVFTLSLLKDLSDLKLLDSPMKKDFLEVTSLKKSVYTIKDASMSNIVRHAFVWPPTKEEAFQHRAILL</sequence>
<comment type="caution">
    <text evidence="1">The sequence shown here is derived from an EMBL/GenBank/DDBJ whole genome shotgun (WGS) entry which is preliminary data.</text>
</comment>
<dbReference type="EMBL" id="JASCZI010241843">
    <property type="protein sequence ID" value="MED6207628.1"/>
    <property type="molecule type" value="Genomic_DNA"/>
</dbReference>
<dbReference type="Proteomes" id="UP001341840">
    <property type="component" value="Unassembled WGS sequence"/>
</dbReference>
<gene>
    <name evidence="1" type="ORF">PIB30_037415</name>
</gene>
<evidence type="ECO:0000313" key="1">
    <source>
        <dbReference type="EMBL" id="MED6207628.1"/>
    </source>
</evidence>
<reference evidence="1 2" key="1">
    <citation type="journal article" date="2023" name="Plants (Basel)">
        <title>Bridging the Gap: Combining Genomics and Transcriptomics Approaches to Understand Stylosanthes scabra, an Orphan Legume from the Brazilian Caatinga.</title>
        <authorList>
            <person name="Ferreira-Neto J.R.C."/>
            <person name="da Silva M.D."/>
            <person name="Binneck E."/>
            <person name="de Melo N.F."/>
            <person name="da Silva R.H."/>
            <person name="de Melo A.L.T.M."/>
            <person name="Pandolfi V."/>
            <person name="Bustamante F.O."/>
            <person name="Brasileiro-Vidal A.C."/>
            <person name="Benko-Iseppon A.M."/>
        </authorList>
    </citation>
    <scope>NUCLEOTIDE SEQUENCE [LARGE SCALE GENOMIC DNA]</scope>
    <source>
        <tissue evidence="1">Leaves</tissue>
    </source>
</reference>